<accession>A0A1F5SC86</accession>
<dbReference type="InterPro" id="IPR002130">
    <property type="entry name" value="Cyclophilin-type_PPIase_dom"/>
</dbReference>
<dbReference type="PROSITE" id="PS50072">
    <property type="entry name" value="CSA_PPIASE_2"/>
    <property type="match status" value="1"/>
</dbReference>
<dbReference type="InterPro" id="IPR024936">
    <property type="entry name" value="Cyclophilin-type_PPIase"/>
</dbReference>
<organism evidence="7 8">
    <name type="scientific">Candidatus Falkowbacteria bacterium RIFCSPLOWO2_02_FULL_45_21</name>
    <dbReference type="NCBI Taxonomy" id="1797989"/>
    <lineage>
        <taxon>Bacteria</taxon>
        <taxon>Candidatus Falkowiibacteriota</taxon>
    </lineage>
</organism>
<evidence type="ECO:0000313" key="7">
    <source>
        <dbReference type="EMBL" id="OGF24304.1"/>
    </source>
</evidence>
<feature type="domain" description="PPIase cyclophilin-type" evidence="6">
    <location>
        <begin position="7"/>
        <end position="164"/>
    </location>
</feature>
<proteinExistence type="inferred from homology"/>
<dbReference type="CDD" id="cd00317">
    <property type="entry name" value="cyclophilin"/>
    <property type="match status" value="1"/>
</dbReference>
<dbReference type="Pfam" id="PF00160">
    <property type="entry name" value="Pro_isomerase"/>
    <property type="match status" value="1"/>
</dbReference>
<dbReference type="InterPro" id="IPR044666">
    <property type="entry name" value="Cyclophilin_A-like"/>
</dbReference>
<sequence>MANLATEFSGAIIKTNLGDITVKFYAAEASITVNNFLNLAQAGFYDGTKFHRVIKDFMIQGGDPLSKDDDPSNDGQGGPGYKFQDEINRHKLVKGSLAMANSGPNTNGSQFFIVTKDSTPWLDGKHTNFGYVTAGLDIVEKVEKVEVSENDRPIEDVVINGIELVK</sequence>
<comment type="catalytic activity">
    <reaction evidence="5">
        <text>[protein]-peptidylproline (omega=180) = [protein]-peptidylproline (omega=0)</text>
        <dbReference type="Rhea" id="RHEA:16237"/>
        <dbReference type="Rhea" id="RHEA-COMP:10747"/>
        <dbReference type="Rhea" id="RHEA-COMP:10748"/>
        <dbReference type="ChEBI" id="CHEBI:83833"/>
        <dbReference type="ChEBI" id="CHEBI:83834"/>
        <dbReference type="EC" id="5.2.1.8"/>
    </reaction>
</comment>
<comment type="similarity">
    <text evidence="2 5">Belongs to the cyclophilin-type PPIase family.</text>
</comment>
<dbReference type="PRINTS" id="PR00153">
    <property type="entry name" value="CSAPPISMRASE"/>
</dbReference>
<comment type="caution">
    <text evidence="7">The sequence shown here is derived from an EMBL/GenBank/DDBJ whole genome shotgun (WGS) entry which is preliminary data.</text>
</comment>
<dbReference type="GO" id="GO:0003755">
    <property type="term" value="F:peptidyl-prolyl cis-trans isomerase activity"/>
    <property type="evidence" value="ECO:0007669"/>
    <property type="project" value="UniProtKB-UniRule"/>
</dbReference>
<dbReference type="EMBL" id="MFFW01000028">
    <property type="protein sequence ID" value="OGF24304.1"/>
    <property type="molecule type" value="Genomic_DNA"/>
</dbReference>
<dbReference type="STRING" id="1797989.A3H66_02025"/>
<comment type="function">
    <text evidence="1 5">PPIases accelerate the folding of proteins. It catalyzes the cis-trans isomerization of proline imidic peptide bonds in oligopeptides.</text>
</comment>
<dbReference type="InterPro" id="IPR029000">
    <property type="entry name" value="Cyclophilin-like_dom_sf"/>
</dbReference>
<dbReference type="InterPro" id="IPR020892">
    <property type="entry name" value="Cyclophilin-type_PPIase_CS"/>
</dbReference>
<keyword evidence="4 5" id="KW-0413">Isomerase</keyword>
<dbReference type="PANTHER" id="PTHR45625:SF4">
    <property type="entry name" value="PEPTIDYLPROLYL ISOMERASE DOMAIN AND WD REPEAT-CONTAINING PROTEIN 1"/>
    <property type="match status" value="1"/>
</dbReference>
<evidence type="ECO:0000256" key="5">
    <source>
        <dbReference type="RuleBase" id="RU363019"/>
    </source>
</evidence>
<evidence type="ECO:0000256" key="2">
    <source>
        <dbReference type="ARBA" id="ARBA00007365"/>
    </source>
</evidence>
<dbReference type="PROSITE" id="PS00170">
    <property type="entry name" value="CSA_PPIASE_1"/>
    <property type="match status" value="1"/>
</dbReference>
<name>A0A1F5SC86_9BACT</name>
<evidence type="ECO:0000256" key="4">
    <source>
        <dbReference type="ARBA" id="ARBA00023235"/>
    </source>
</evidence>
<dbReference type="AlphaFoldDB" id="A0A1F5SC86"/>
<gene>
    <name evidence="7" type="ORF">A3H66_02025</name>
</gene>
<reference evidence="7 8" key="1">
    <citation type="journal article" date="2016" name="Nat. Commun.">
        <title>Thousands of microbial genomes shed light on interconnected biogeochemical processes in an aquifer system.</title>
        <authorList>
            <person name="Anantharaman K."/>
            <person name="Brown C.T."/>
            <person name="Hug L.A."/>
            <person name="Sharon I."/>
            <person name="Castelle C.J."/>
            <person name="Probst A.J."/>
            <person name="Thomas B.C."/>
            <person name="Singh A."/>
            <person name="Wilkins M.J."/>
            <person name="Karaoz U."/>
            <person name="Brodie E.L."/>
            <person name="Williams K.H."/>
            <person name="Hubbard S.S."/>
            <person name="Banfield J.F."/>
        </authorList>
    </citation>
    <scope>NUCLEOTIDE SEQUENCE [LARGE SCALE GENOMIC DNA]</scope>
</reference>
<evidence type="ECO:0000259" key="6">
    <source>
        <dbReference type="PROSITE" id="PS50072"/>
    </source>
</evidence>
<evidence type="ECO:0000256" key="1">
    <source>
        <dbReference type="ARBA" id="ARBA00002388"/>
    </source>
</evidence>
<dbReference type="EC" id="5.2.1.8" evidence="5"/>
<dbReference type="PIRSF" id="PIRSF001467">
    <property type="entry name" value="Peptidylpro_ismrse"/>
    <property type="match status" value="1"/>
</dbReference>
<dbReference type="PANTHER" id="PTHR45625">
    <property type="entry name" value="PEPTIDYL-PROLYL CIS-TRANS ISOMERASE-RELATED"/>
    <property type="match status" value="1"/>
</dbReference>
<evidence type="ECO:0000256" key="3">
    <source>
        <dbReference type="ARBA" id="ARBA00023110"/>
    </source>
</evidence>
<dbReference type="GO" id="GO:0006457">
    <property type="term" value="P:protein folding"/>
    <property type="evidence" value="ECO:0007669"/>
    <property type="project" value="InterPro"/>
</dbReference>
<dbReference type="Proteomes" id="UP000178783">
    <property type="component" value="Unassembled WGS sequence"/>
</dbReference>
<dbReference type="Gene3D" id="2.40.100.10">
    <property type="entry name" value="Cyclophilin-like"/>
    <property type="match status" value="1"/>
</dbReference>
<protein>
    <recommendedName>
        <fullName evidence="5">Peptidyl-prolyl cis-trans isomerase</fullName>
        <shortName evidence="5">PPIase</shortName>
        <ecNumber evidence="5">5.2.1.8</ecNumber>
    </recommendedName>
</protein>
<dbReference type="SUPFAM" id="SSF50891">
    <property type="entry name" value="Cyclophilin-like"/>
    <property type="match status" value="1"/>
</dbReference>
<keyword evidence="3 5" id="KW-0697">Rotamase</keyword>
<evidence type="ECO:0000313" key="8">
    <source>
        <dbReference type="Proteomes" id="UP000178783"/>
    </source>
</evidence>